<dbReference type="Gene3D" id="2.60.40.10">
    <property type="entry name" value="Immunoglobulins"/>
    <property type="match status" value="3"/>
</dbReference>
<dbReference type="InterPro" id="IPR050991">
    <property type="entry name" value="ECM_Regulatory_Proteins"/>
</dbReference>
<gene>
    <name evidence="3" type="primary">PTPRS</name>
    <name evidence="3" type="ORF">TR131178</name>
</gene>
<sequence>FIWSLFFIFHVVSKKNDDGQFLQGLTAVALNSTSIRVFWESPCASIEFLYIILFFNGDKALKHLTTETEYTLTKLKPSSTYNFAVWLLDENGNHFGTAAHTYAKTMSRDALVPKALTAVALNSSSIRVFWEAPCASIAFHYLFTFSNGDEDWKHETMETEYTQIQLKPSSNYKFGVRLLDENGNLFGTPAYTYAKTLPSDRLMPRGLNAMALNSTSIRVSWEPPKASTDLHFLVTFYSGVEHFNLETTETEYTPTELKPSSSFYITLRLLDADEIVVGTTSCTYAKTLPIDGLMPRNLYAVALNSTSIHVSWEPPKAST</sequence>
<dbReference type="InterPro" id="IPR036116">
    <property type="entry name" value="FN3_sf"/>
</dbReference>
<organism evidence="3">
    <name type="scientific">Schistocephalus solidus</name>
    <name type="common">Tapeworm</name>
    <dbReference type="NCBI Taxonomy" id="70667"/>
    <lineage>
        <taxon>Eukaryota</taxon>
        <taxon>Metazoa</taxon>
        <taxon>Spiralia</taxon>
        <taxon>Lophotrochozoa</taxon>
        <taxon>Platyhelminthes</taxon>
        <taxon>Cestoda</taxon>
        <taxon>Eucestoda</taxon>
        <taxon>Diphyllobothriidea</taxon>
        <taxon>Diphyllobothriidae</taxon>
        <taxon>Schistocephalus</taxon>
    </lineage>
</organism>
<name>A0A0X3NLE4_SCHSO</name>
<accession>A0A0X3NLE4</accession>
<dbReference type="EMBL" id="GEEE01022461">
    <property type="protein sequence ID" value="JAP40764.1"/>
    <property type="molecule type" value="Transcribed_RNA"/>
</dbReference>
<keyword evidence="3" id="KW-0675">Receptor</keyword>
<feature type="domain" description="Fibronectin type-III" evidence="2">
    <location>
        <begin position="294"/>
        <end position="319"/>
    </location>
</feature>
<dbReference type="CDD" id="cd00063">
    <property type="entry name" value="FN3"/>
    <property type="match status" value="1"/>
</dbReference>
<dbReference type="SMART" id="SM00060">
    <property type="entry name" value="FN3"/>
    <property type="match status" value="3"/>
</dbReference>
<protein>
    <submittedName>
        <fullName evidence="3">Receptor-type tyrosine-protein phosphatase S</fullName>
    </submittedName>
</protein>
<evidence type="ECO:0000259" key="2">
    <source>
        <dbReference type="PROSITE" id="PS50853"/>
    </source>
</evidence>
<feature type="non-terminal residue" evidence="3">
    <location>
        <position position="1"/>
    </location>
</feature>
<dbReference type="InterPro" id="IPR003961">
    <property type="entry name" value="FN3_dom"/>
</dbReference>
<dbReference type="SUPFAM" id="SSF49265">
    <property type="entry name" value="Fibronectin type III"/>
    <property type="match status" value="2"/>
</dbReference>
<evidence type="ECO:0000256" key="1">
    <source>
        <dbReference type="ARBA" id="ARBA00022737"/>
    </source>
</evidence>
<feature type="domain" description="Fibronectin type-III" evidence="2">
    <location>
        <begin position="21"/>
        <end position="109"/>
    </location>
</feature>
<feature type="domain" description="Fibronectin type-III" evidence="2">
    <location>
        <begin position="112"/>
        <end position="200"/>
    </location>
</feature>
<proteinExistence type="predicted"/>
<dbReference type="Pfam" id="PF00041">
    <property type="entry name" value="fn3"/>
    <property type="match status" value="3"/>
</dbReference>
<dbReference type="PANTHER" id="PTHR46708:SF2">
    <property type="entry name" value="FIBRONECTIN TYPE-III DOMAIN-CONTAINING PROTEIN"/>
    <property type="match status" value="1"/>
</dbReference>
<dbReference type="PANTHER" id="PTHR46708">
    <property type="entry name" value="TENASCIN"/>
    <property type="match status" value="1"/>
</dbReference>
<keyword evidence="1" id="KW-0677">Repeat</keyword>
<evidence type="ECO:0000313" key="3">
    <source>
        <dbReference type="EMBL" id="JAP40764.1"/>
    </source>
</evidence>
<dbReference type="InterPro" id="IPR013783">
    <property type="entry name" value="Ig-like_fold"/>
</dbReference>
<dbReference type="PROSITE" id="PS50853">
    <property type="entry name" value="FN3"/>
    <property type="match status" value="4"/>
</dbReference>
<dbReference type="AlphaFoldDB" id="A0A0X3NLE4"/>
<feature type="non-terminal residue" evidence="3">
    <location>
        <position position="319"/>
    </location>
</feature>
<feature type="domain" description="Fibronectin type-III" evidence="2">
    <location>
        <begin position="203"/>
        <end position="290"/>
    </location>
</feature>
<reference evidence="3" key="1">
    <citation type="submission" date="2016-01" db="EMBL/GenBank/DDBJ databases">
        <title>Reference transcriptome for the parasite Schistocephalus solidus: insights into the molecular evolution of parasitism.</title>
        <authorList>
            <person name="Hebert F.O."/>
            <person name="Grambauer S."/>
            <person name="Barber I."/>
            <person name="Landry C.R."/>
            <person name="Aubin-Horth N."/>
        </authorList>
    </citation>
    <scope>NUCLEOTIDE SEQUENCE</scope>
</reference>